<keyword evidence="2" id="KW-1185">Reference proteome</keyword>
<dbReference type="EMBL" id="FXZE01000012">
    <property type="protein sequence ID" value="SMX93813.1"/>
    <property type="molecule type" value="Genomic_DNA"/>
</dbReference>
<reference evidence="2" key="1">
    <citation type="submission" date="2017-03" db="EMBL/GenBank/DDBJ databases">
        <authorList>
            <person name="Monnet C."/>
        </authorList>
    </citation>
    <scope>NUCLEOTIDE SEQUENCE [LARGE SCALE GENOMIC DNA]</scope>
    <source>
        <strain evidence="2">P10</strain>
    </source>
</reference>
<evidence type="ECO:0000313" key="1">
    <source>
        <dbReference type="EMBL" id="SMX93813.1"/>
    </source>
</evidence>
<gene>
    <name evidence="1" type="ORF">BANT10_02613</name>
</gene>
<name>A0A2H1K292_9MICO</name>
<proteinExistence type="predicted"/>
<accession>A0A2H1K292</accession>
<dbReference type="AlphaFoldDB" id="A0A2H1K292"/>
<organism evidence="1 2">
    <name type="scientific">Brevibacterium antiquum</name>
    <dbReference type="NCBI Taxonomy" id="234835"/>
    <lineage>
        <taxon>Bacteria</taxon>
        <taxon>Bacillati</taxon>
        <taxon>Actinomycetota</taxon>
        <taxon>Actinomycetes</taxon>
        <taxon>Micrococcales</taxon>
        <taxon>Brevibacteriaceae</taxon>
        <taxon>Brevibacterium</taxon>
    </lineage>
</organism>
<sequence length="404" mass="45482">MQLDRDLSREVLALAQVNHVPIVHGQGTKFTEEDKAIADKNSLVEHGRWLVARYVENFGNSTGLHFRGNTQETIRSYYGSTKQRDPIDLVKGLMSSRLKSVNLDDSDIKDYEAKLDSTLKQFGYPNALHDFVASDMFYWEIRMGRWLAEIYNETDPAFDSISPMNMRAIVELGLAGPEDERRSGIMFTELIDRNWPELNFPGINNRNNLYKQNTVLRKSLTDAKLQAAAAPPWIGRAGDNQDHPLSAGPLSMESNNHTIDCPRGEIKILAEELGVGAFARRETTWSDESSSVLTFSLRSNYVNSRGTDYMRFEVEVNGQTLVAHKIGFDSDTIYWAVYGLRPGDRVSLGVRSLRTVTTESWFRASRCFITVLDSATEYWERRGSLDLGYATTSAAALPGESLRG</sequence>
<protein>
    <submittedName>
        <fullName evidence="1">Uncharacterized protein</fullName>
    </submittedName>
</protein>
<evidence type="ECO:0000313" key="2">
    <source>
        <dbReference type="Proteomes" id="UP000234342"/>
    </source>
</evidence>
<dbReference type="Proteomes" id="UP000234342">
    <property type="component" value="Unassembled WGS sequence"/>
</dbReference>